<organism evidence="1 2">
    <name type="scientific">Ruminiclostridium cellobioparum subsp. termitidis CT1112</name>
    <dbReference type="NCBI Taxonomy" id="1195236"/>
    <lineage>
        <taxon>Bacteria</taxon>
        <taxon>Bacillati</taxon>
        <taxon>Bacillota</taxon>
        <taxon>Clostridia</taxon>
        <taxon>Eubacteriales</taxon>
        <taxon>Oscillospiraceae</taxon>
        <taxon>Ruminiclostridium</taxon>
    </lineage>
</organism>
<dbReference type="AlphaFoldDB" id="S0FGN5"/>
<proteinExistence type="predicted"/>
<evidence type="ECO:0000313" key="1">
    <source>
        <dbReference type="EMBL" id="EMS70705.1"/>
    </source>
</evidence>
<dbReference type="PATRIC" id="fig|1195236.3.peg.3757"/>
<accession>S0FGN5</accession>
<dbReference type="RefSeq" id="WP_004627989.1">
    <property type="nucleotide sequence ID" value="NZ_AORV01000049.1"/>
</dbReference>
<sequence length="103" mass="11871">MPVKNISFLNGRKEVLRRYKFTSLPIREQMIINKSIEFFSDPEPCFIHRSAVLKRLLAEIENYFTAVAQGGSNEVRCSAFTEKFGDMINFGEGAESLEFDLER</sequence>
<evidence type="ECO:0000313" key="2">
    <source>
        <dbReference type="Proteomes" id="UP000014155"/>
    </source>
</evidence>
<reference evidence="1 2" key="1">
    <citation type="journal article" date="2013" name="Genome Announc.">
        <title>Draft Genome Sequence of the Cellulolytic, Mesophilic, Anaerobic Bacterium Clostridium termitidis Strain CT1112 (DSM 5398).</title>
        <authorList>
            <person name="Lal S."/>
            <person name="Ramachandran U."/>
            <person name="Zhang X."/>
            <person name="Munir R."/>
            <person name="Sparling R."/>
            <person name="Levin D.B."/>
        </authorList>
    </citation>
    <scope>NUCLEOTIDE SEQUENCE [LARGE SCALE GENOMIC DNA]</scope>
    <source>
        <strain evidence="1 2">CT1112</strain>
    </source>
</reference>
<name>S0FGN5_RUMCE</name>
<keyword evidence="2" id="KW-1185">Reference proteome</keyword>
<dbReference type="EMBL" id="AORV01000049">
    <property type="protein sequence ID" value="EMS70705.1"/>
    <property type="molecule type" value="Genomic_DNA"/>
</dbReference>
<dbReference type="Proteomes" id="UP000014155">
    <property type="component" value="Unassembled WGS sequence"/>
</dbReference>
<gene>
    <name evidence="1" type="ORF">CTER_3535</name>
</gene>
<protein>
    <submittedName>
        <fullName evidence="1">Uncharacterized protein</fullName>
    </submittedName>
</protein>
<dbReference type="eggNOG" id="ENOG5033AM7">
    <property type="taxonomic scope" value="Bacteria"/>
</dbReference>
<comment type="caution">
    <text evidence="1">The sequence shown here is derived from an EMBL/GenBank/DDBJ whole genome shotgun (WGS) entry which is preliminary data.</text>
</comment>
<dbReference type="STRING" id="1195236.CTER_3535"/>